<keyword evidence="5" id="KW-1185">Reference proteome</keyword>
<name>A0ABS5BLU2_9BACT</name>
<gene>
    <name evidence="4" type="ORF">J8F10_05225</name>
</gene>
<feature type="region of interest" description="Disordered" evidence="1">
    <location>
        <begin position="441"/>
        <end position="461"/>
    </location>
</feature>
<evidence type="ECO:0000259" key="3">
    <source>
        <dbReference type="Pfam" id="PF19917"/>
    </source>
</evidence>
<comment type="caution">
    <text evidence="4">The sequence shown here is derived from an EMBL/GenBank/DDBJ whole genome shotgun (WGS) entry which is preliminary data.</text>
</comment>
<organism evidence="4 5">
    <name type="scientific">Gemmata palustris</name>
    <dbReference type="NCBI Taxonomy" id="2822762"/>
    <lineage>
        <taxon>Bacteria</taxon>
        <taxon>Pseudomonadati</taxon>
        <taxon>Planctomycetota</taxon>
        <taxon>Planctomycetia</taxon>
        <taxon>Gemmatales</taxon>
        <taxon>Gemmataceae</taxon>
        <taxon>Gemmata</taxon>
    </lineage>
</organism>
<dbReference type="InterPro" id="IPR045554">
    <property type="entry name" value="bpX0"/>
</dbReference>
<feature type="domain" description="MoxR-vWA-beta-propeller ternary system" evidence="3">
    <location>
        <begin position="874"/>
        <end position="943"/>
    </location>
</feature>
<evidence type="ECO:0000313" key="5">
    <source>
        <dbReference type="Proteomes" id="UP000676565"/>
    </source>
</evidence>
<feature type="domain" description="MoxR-vWA-beta-propeller ternary system" evidence="2">
    <location>
        <begin position="38"/>
        <end position="172"/>
    </location>
</feature>
<dbReference type="Pfam" id="PF19917">
    <property type="entry name" value="bpX1"/>
    <property type="match status" value="1"/>
</dbReference>
<accession>A0ABS5BLU2</accession>
<sequence>MNELDRAEQYLTIPPQYGAELGGLWWSSRRDAIERRDGTTLAVADEIRTVLEGALAHPAVPAFAFVLNVLCLMKSDGEPRFAPLRQAYANTRGVTARGRNVGLLIARLCRDLPRVPGAIKIEDVTVALRSLRMYGPHTRPEAVEEPPLTRAEFEHHLADQLTHFDSTALVHWLTHGCAPGTGGRELAERAETLPERVVKLLALARKRARLVGAAALVPALDAALTLPPRGRPPNALPLGGYCDVTTRGDPERLLPGQFALDPDEFVRRFAASELLYFKREEPHEAVRPERIIVLDQGVRTWGSVRLALAAAAFALLRVDAKRSGPARLFTTSSADAIELLHPNPTTIAERLEASDLTPNPGECLARALGTGGGEPRDIIVLTHPRNLREPSVTSATAEYGPNDRLFAVTVDETGRAELSQWAPHGVQALRSFRVDLVAAEAARPESDPRPAHPRTASRAPALSWSGDVEPVPFPFRPGIVSEPLHFGFAAHCNWLVAAGRDGVLHGLAFDGSAPEVLPRPYRNGAVLRQVDAVLGATGGVVVCGRMSVPGGTTVIAPAPQAETLHAAGTPIVASGASEPPVAEQLVAAHYDREARRVTLHVLGPAASDAHWSAHSDLHCITVRTASGTGCALDLGTHGRFPFPGPPVSTLISLACLAWDRAVYGAPPFELPVVTQFPSTSTWATPFLLHTNRGAITIQQPPTAWRTPAPLRDGKLFLAGAEFHRVQLAGDVLALSYSNAGERNLLLLRGPDGDVLGEVQHPPRNAFALSANGMLLARCDALHAVVVTDTAVPAQPIATEAHAALHNGLQVDFNATPFMLTIKIGGHQHRFRTEAGALHYASRWEVTEQAKPQRTMAYYSPANYDPVRFPLRESVYVDGWSAIVDRLGQVLLSRRDGSLVAAFVVRRERAAAWIPGGVFWGDVRLIGGPATPDADKKIGRAILDAGENRGSTVSAGSARADHQPG</sequence>
<reference evidence="4 5" key="1">
    <citation type="submission" date="2021-04" db="EMBL/GenBank/DDBJ databases">
        <authorList>
            <person name="Ivanova A."/>
        </authorList>
    </citation>
    <scope>NUCLEOTIDE SEQUENCE [LARGE SCALE GENOMIC DNA]</scope>
    <source>
        <strain evidence="4 5">G18</strain>
    </source>
</reference>
<evidence type="ECO:0000313" key="4">
    <source>
        <dbReference type="EMBL" id="MBP3954684.1"/>
    </source>
</evidence>
<dbReference type="Proteomes" id="UP000676565">
    <property type="component" value="Unassembled WGS sequence"/>
</dbReference>
<dbReference type="InterPro" id="IPR045553">
    <property type="entry name" value="bpX1"/>
</dbReference>
<protein>
    <submittedName>
        <fullName evidence="4">Uncharacterized protein</fullName>
    </submittedName>
</protein>
<dbReference type="EMBL" id="JAGKQQ010000001">
    <property type="protein sequence ID" value="MBP3954684.1"/>
    <property type="molecule type" value="Genomic_DNA"/>
</dbReference>
<proteinExistence type="predicted"/>
<evidence type="ECO:0000259" key="2">
    <source>
        <dbReference type="Pfam" id="PF19915"/>
    </source>
</evidence>
<dbReference type="RefSeq" id="WP_210652803.1">
    <property type="nucleotide sequence ID" value="NZ_JAGKQQ010000001.1"/>
</dbReference>
<dbReference type="Pfam" id="PF19915">
    <property type="entry name" value="bpX0"/>
    <property type="match status" value="1"/>
</dbReference>
<evidence type="ECO:0000256" key="1">
    <source>
        <dbReference type="SAM" id="MobiDB-lite"/>
    </source>
</evidence>